<dbReference type="PATRIC" id="fig|1263870.3.peg.3603"/>
<sequence length="42" mass="4384">MGDSIRNAAQRGAIGMLHGKKSLVVSREERCDGVAGVARGET</sequence>
<name>M5U1N3_9BACT</name>
<dbReference type="EMBL" id="ANOH01000226">
    <property type="protein sequence ID" value="EMI55184.1"/>
    <property type="molecule type" value="Genomic_DNA"/>
</dbReference>
<comment type="caution">
    <text evidence="1">The sequence shown here is derived from an EMBL/GenBank/DDBJ whole genome shotgun (WGS) entry which is preliminary data.</text>
</comment>
<gene>
    <name evidence="1" type="ORF">RSSM_03389</name>
</gene>
<reference evidence="1 2" key="1">
    <citation type="journal article" date="2013" name="Mar. Genomics">
        <title>Expression of sulfatases in Rhodopirellula baltica and the diversity of sulfatases in the genus Rhodopirellula.</title>
        <authorList>
            <person name="Wegner C.E."/>
            <person name="Richter-Heitmann T."/>
            <person name="Klindworth A."/>
            <person name="Klockow C."/>
            <person name="Richter M."/>
            <person name="Achstetter T."/>
            <person name="Glockner F.O."/>
            <person name="Harder J."/>
        </authorList>
    </citation>
    <scope>NUCLEOTIDE SEQUENCE [LARGE SCALE GENOMIC DNA]</scope>
    <source>
        <strain evidence="1 2">SM41</strain>
    </source>
</reference>
<dbReference type="AlphaFoldDB" id="M5U1N3"/>
<organism evidence="1 2">
    <name type="scientific">Rhodopirellula sallentina SM41</name>
    <dbReference type="NCBI Taxonomy" id="1263870"/>
    <lineage>
        <taxon>Bacteria</taxon>
        <taxon>Pseudomonadati</taxon>
        <taxon>Planctomycetota</taxon>
        <taxon>Planctomycetia</taxon>
        <taxon>Pirellulales</taxon>
        <taxon>Pirellulaceae</taxon>
        <taxon>Rhodopirellula</taxon>
    </lineage>
</organism>
<dbReference type="Proteomes" id="UP000011885">
    <property type="component" value="Unassembled WGS sequence"/>
</dbReference>
<evidence type="ECO:0000313" key="1">
    <source>
        <dbReference type="EMBL" id="EMI55184.1"/>
    </source>
</evidence>
<keyword evidence="2" id="KW-1185">Reference proteome</keyword>
<proteinExistence type="predicted"/>
<accession>M5U1N3</accession>
<evidence type="ECO:0000313" key="2">
    <source>
        <dbReference type="Proteomes" id="UP000011885"/>
    </source>
</evidence>
<protein>
    <submittedName>
        <fullName evidence="1">Uncharacterized protein</fullName>
    </submittedName>
</protein>